<evidence type="ECO:0000313" key="7">
    <source>
        <dbReference type="Proteomes" id="UP000433575"/>
    </source>
</evidence>
<dbReference type="PANTHER" id="PTHR10302:SF0">
    <property type="entry name" value="SINGLE-STRANDED DNA-BINDING PROTEIN, MITOCHONDRIAL"/>
    <property type="match status" value="1"/>
</dbReference>
<dbReference type="HAMAP" id="MF_00984">
    <property type="entry name" value="SSB"/>
    <property type="match status" value="1"/>
</dbReference>
<sequence length="161" mass="17585">MINRVVITGRLARDPELRKTQSGLSVCSFQLAVDRPKQKGQDDAVTDWISCQAWRQAADYICNYAKKGALLAVDGRLQTRSYDNSNGQKVHITEVVCEKVEIQRQAAGTGTTARTTQSGYATQNYGSSGFANTQSANSSYDEFDDFSSGPALDISSDDLPF</sequence>
<evidence type="ECO:0000256" key="3">
    <source>
        <dbReference type="PIRNR" id="PIRNR002070"/>
    </source>
</evidence>
<reference evidence="7 8" key="1">
    <citation type="journal article" date="2019" name="Nat. Med.">
        <title>A library of human gut bacterial isolates paired with longitudinal multiomics data enables mechanistic microbiome research.</title>
        <authorList>
            <person name="Poyet M."/>
            <person name="Groussin M."/>
            <person name="Gibbons S.M."/>
            <person name="Avila-Pacheco J."/>
            <person name="Jiang X."/>
            <person name="Kearney S.M."/>
            <person name="Perrotta A.R."/>
            <person name="Berdy B."/>
            <person name="Zhao S."/>
            <person name="Lieberman T.D."/>
            <person name="Swanson P.K."/>
            <person name="Smith M."/>
            <person name="Roesemann S."/>
            <person name="Alexander J.E."/>
            <person name="Rich S.A."/>
            <person name="Livny J."/>
            <person name="Vlamakis H."/>
            <person name="Clish C."/>
            <person name="Bullock K."/>
            <person name="Deik A."/>
            <person name="Scott J."/>
            <person name="Pierce K.A."/>
            <person name="Xavier R.J."/>
            <person name="Alm E.J."/>
        </authorList>
    </citation>
    <scope>NUCLEOTIDE SEQUENCE [LARGE SCALE GENOMIC DNA]</scope>
    <source>
        <strain evidence="5 7">BIOML-A4</strain>
        <strain evidence="6 8">BIOML-A5</strain>
    </source>
</reference>
<dbReference type="NCBIfam" id="TIGR00621">
    <property type="entry name" value="ssb"/>
    <property type="match status" value="1"/>
</dbReference>
<proteinExistence type="inferred from homology"/>
<evidence type="ECO:0000313" key="8">
    <source>
        <dbReference type="Proteomes" id="UP000480929"/>
    </source>
</evidence>
<evidence type="ECO:0000256" key="4">
    <source>
        <dbReference type="SAM" id="MobiDB-lite"/>
    </source>
</evidence>
<dbReference type="OrthoDB" id="9809878at2"/>
<dbReference type="EMBL" id="WKPJ01000009">
    <property type="protein sequence ID" value="MSA89251.1"/>
    <property type="molecule type" value="Genomic_DNA"/>
</dbReference>
<dbReference type="Proteomes" id="UP000433575">
    <property type="component" value="Unassembled WGS sequence"/>
</dbReference>
<evidence type="ECO:0000313" key="6">
    <source>
        <dbReference type="EMBL" id="MSC32929.1"/>
    </source>
</evidence>
<feature type="region of interest" description="Disordered" evidence="4">
    <location>
        <begin position="136"/>
        <end position="161"/>
    </location>
</feature>
<dbReference type="Pfam" id="PF00436">
    <property type="entry name" value="SSB"/>
    <property type="match status" value="1"/>
</dbReference>
<comment type="caution">
    <text evidence="5">The sequence shown here is derived from an EMBL/GenBank/DDBJ whole genome shotgun (WGS) entry which is preliminary data.</text>
</comment>
<dbReference type="InterPro" id="IPR012340">
    <property type="entry name" value="NA-bd_OB-fold"/>
</dbReference>
<gene>
    <name evidence="5" type="primary">ssb</name>
    <name evidence="6" type="ORF">GKD88_07325</name>
    <name evidence="5" type="ORF">GKE08_07920</name>
</gene>
<dbReference type="GO" id="GO:0006260">
    <property type="term" value="P:DNA replication"/>
    <property type="evidence" value="ECO:0007669"/>
    <property type="project" value="InterPro"/>
</dbReference>
<accession>A0A6N7S5S9</accession>
<dbReference type="SUPFAM" id="SSF50249">
    <property type="entry name" value="Nucleic acid-binding proteins"/>
    <property type="match status" value="1"/>
</dbReference>
<dbReference type="RefSeq" id="WP_154238578.1">
    <property type="nucleotide sequence ID" value="NZ_WKPI01000010.1"/>
</dbReference>
<evidence type="ECO:0000256" key="2">
    <source>
        <dbReference type="HAMAP-Rule" id="MF_00984"/>
    </source>
</evidence>
<dbReference type="GO" id="GO:0003697">
    <property type="term" value="F:single-stranded DNA binding"/>
    <property type="evidence" value="ECO:0007669"/>
    <property type="project" value="UniProtKB-UniRule"/>
</dbReference>
<dbReference type="EMBL" id="WKPI01000010">
    <property type="protein sequence ID" value="MSC32929.1"/>
    <property type="molecule type" value="Genomic_DNA"/>
</dbReference>
<name>A0A6N7S5S9_9FIRM</name>
<dbReference type="GO" id="GO:0009295">
    <property type="term" value="C:nucleoid"/>
    <property type="evidence" value="ECO:0007669"/>
    <property type="project" value="TreeGrafter"/>
</dbReference>
<dbReference type="AlphaFoldDB" id="A0A6N7S5S9"/>
<dbReference type="CDD" id="cd04496">
    <property type="entry name" value="SSB_OBF"/>
    <property type="match status" value="1"/>
</dbReference>
<dbReference type="Proteomes" id="UP000480929">
    <property type="component" value="Unassembled WGS sequence"/>
</dbReference>
<dbReference type="PIRSF" id="PIRSF002070">
    <property type="entry name" value="SSB"/>
    <property type="match status" value="1"/>
</dbReference>
<evidence type="ECO:0000256" key="1">
    <source>
        <dbReference type="ARBA" id="ARBA00023125"/>
    </source>
</evidence>
<keyword evidence="1 2" id="KW-0238">DNA-binding</keyword>
<comment type="subunit">
    <text evidence="2">Homotetramer.</text>
</comment>
<dbReference type="InterPro" id="IPR011344">
    <property type="entry name" value="ssDNA-bd"/>
</dbReference>
<dbReference type="PANTHER" id="PTHR10302">
    <property type="entry name" value="SINGLE-STRANDED DNA-BINDING PROTEIN"/>
    <property type="match status" value="1"/>
</dbReference>
<keyword evidence="8" id="KW-1185">Reference proteome</keyword>
<organism evidence="5 7">
    <name type="scientific">Holdemania massiliensis</name>
    <dbReference type="NCBI Taxonomy" id="1468449"/>
    <lineage>
        <taxon>Bacteria</taxon>
        <taxon>Bacillati</taxon>
        <taxon>Bacillota</taxon>
        <taxon>Erysipelotrichia</taxon>
        <taxon>Erysipelotrichales</taxon>
        <taxon>Erysipelotrichaceae</taxon>
        <taxon>Holdemania</taxon>
    </lineage>
</organism>
<dbReference type="InterPro" id="IPR000424">
    <property type="entry name" value="Primosome_PriB/ssb"/>
</dbReference>
<evidence type="ECO:0000313" key="5">
    <source>
        <dbReference type="EMBL" id="MSA89251.1"/>
    </source>
</evidence>
<dbReference type="PROSITE" id="PS50935">
    <property type="entry name" value="SSB"/>
    <property type="match status" value="1"/>
</dbReference>
<dbReference type="Gene3D" id="2.40.50.140">
    <property type="entry name" value="Nucleic acid-binding proteins"/>
    <property type="match status" value="1"/>
</dbReference>
<comment type="caution">
    <text evidence="2">Lacks conserved residue(s) required for the propagation of feature annotation.</text>
</comment>
<protein>
    <recommendedName>
        <fullName evidence="2 3">Single-stranded DNA-binding protein</fullName>
        <shortName evidence="2">SSB</shortName>
    </recommendedName>
</protein>